<dbReference type="InterPro" id="IPR047057">
    <property type="entry name" value="MerR_fam"/>
</dbReference>
<comment type="caution">
    <text evidence="6">The sequence shown here is derived from an EMBL/GenBank/DDBJ whole genome shotgun (WGS) entry which is preliminary data.</text>
</comment>
<accession>A0A0R2JKN8</accession>
<protein>
    <submittedName>
        <fullName evidence="6">Glutamine synthetase repressor</fullName>
    </submittedName>
</protein>
<dbReference type="Proteomes" id="UP000051673">
    <property type="component" value="Unassembled WGS sequence"/>
</dbReference>
<evidence type="ECO:0000256" key="3">
    <source>
        <dbReference type="ARBA" id="ARBA00023125"/>
    </source>
</evidence>
<dbReference type="InterPro" id="IPR009061">
    <property type="entry name" value="DNA-bd_dom_put_sf"/>
</dbReference>
<dbReference type="PANTHER" id="PTHR30204">
    <property type="entry name" value="REDOX-CYCLING DRUG-SENSING TRANSCRIPTIONAL ACTIVATOR SOXR"/>
    <property type="match status" value="1"/>
</dbReference>
<organism evidence="6 7">
    <name type="scientific">Weissella minor</name>
    <dbReference type="NCBI Taxonomy" id="1620"/>
    <lineage>
        <taxon>Bacteria</taxon>
        <taxon>Bacillati</taxon>
        <taxon>Bacillota</taxon>
        <taxon>Bacilli</taxon>
        <taxon>Lactobacillales</taxon>
        <taxon>Lactobacillaceae</taxon>
        <taxon>Weissella</taxon>
    </lineage>
</organism>
<dbReference type="AlphaFoldDB" id="A0A0R2JKN8"/>
<dbReference type="PROSITE" id="PS50937">
    <property type="entry name" value="HTH_MERR_2"/>
    <property type="match status" value="1"/>
</dbReference>
<sequence length="112" mass="13162">MSERELKRDLAILPISVVRELTGLSDRQIRYYDQQNLVNPERGNGKQRRYSLEDIDRLIEIADFMDAGYSVADIHDMDAKRKRQALQEQGTDLRQVFADELLRIGRFDNQLH</sequence>
<keyword evidence="2" id="KW-0805">Transcription regulation</keyword>
<dbReference type="OrthoDB" id="9806513at2"/>
<evidence type="ECO:0000256" key="1">
    <source>
        <dbReference type="ARBA" id="ARBA00022491"/>
    </source>
</evidence>
<gene>
    <name evidence="6" type="ORF">IV67_GL001302</name>
</gene>
<dbReference type="SMART" id="SM00422">
    <property type="entry name" value="HTH_MERR"/>
    <property type="match status" value="1"/>
</dbReference>
<evidence type="ECO:0000256" key="2">
    <source>
        <dbReference type="ARBA" id="ARBA00023015"/>
    </source>
</evidence>
<dbReference type="RefSeq" id="WP_057786118.1">
    <property type="nucleotide sequence ID" value="NZ_JQCD01000009.1"/>
</dbReference>
<evidence type="ECO:0000313" key="7">
    <source>
        <dbReference type="Proteomes" id="UP000051673"/>
    </source>
</evidence>
<keyword evidence="7" id="KW-1185">Reference proteome</keyword>
<dbReference type="GO" id="GO:0003700">
    <property type="term" value="F:DNA-binding transcription factor activity"/>
    <property type="evidence" value="ECO:0007669"/>
    <property type="project" value="InterPro"/>
</dbReference>
<dbReference type="PATRIC" id="fig|1620.3.peg.1317"/>
<evidence type="ECO:0000256" key="4">
    <source>
        <dbReference type="ARBA" id="ARBA00023163"/>
    </source>
</evidence>
<evidence type="ECO:0000313" key="6">
    <source>
        <dbReference type="EMBL" id="KRN77776.1"/>
    </source>
</evidence>
<dbReference type="Gene3D" id="1.10.1660.10">
    <property type="match status" value="1"/>
</dbReference>
<name>A0A0R2JKN8_9LACO</name>
<keyword evidence="4" id="KW-0804">Transcription</keyword>
<proteinExistence type="predicted"/>
<feature type="domain" description="HTH merR-type" evidence="5">
    <location>
        <begin position="12"/>
        <end position="80"/>
    </location>
</feature>
<dbReference type="Pfam" id="PF13411">
    <property type="entry name" value="MerR_1"/>
    <property type="match status" value="1"/>
</dbReference>
<keyword evidence="1" id="KW-0678">Repressor</keyword>
<dbReference type="STRING" id="1620.IV67_GL001302"/>
<dbReference type="SUPFAM" id="SSF46955">
    <property type="entry name" value="Putative DNA-binding domain"/>
    <property type="match status" value="1"/>
</dbReference>
<keyword evidence="3" id="KW-0238">DNA-binding</keyword>
<dbReference type="GO" id="GO:0003677">
    <property type="term" value="F:DNA binding"/>
    <property type="evidence" value="ECO:0007669"/>
    <property type="project" value="UniProtKB-KW"/>
</dbReference>
<dbReference type="EMBL" id="JQCD01000009">
    <property type="protein sequence ID" value="KRN77776.1"/>
    <property type="molecule type" value="Genomic_DNA"/>
</dbReference>
<reference evidence="6 7" key="1">
    <citation type="journal article" date="2015" name="Genome Announc.">
        <title>Expanding the biotechnology potential of lactobacilli through comparative genomics of 213 strains and associated genera.</title>
        <authorList>
            <person name="Sun Z."/>
            <person name="Harris H.M."/>
            <person name="McCann A."/>
            <person name="Guo C."/>
            <person name="Argimon S."/>
            <person name="Zhang W."/>
            <person name="Yang X."/>
            <person name="Jeffery I.B."/>
            <person name="Cooney J.C."/>
            <person name="Kagawa T.F."/>
            <person name="Liu W."/>
            <person name="Song Y."/>
            <person name="Salvetti E."/>
            <person name="Wrobel A."/>
            <person name="Rasinkangas P."/>
            <person name="Parkhill J."/>
            <person name="Rea M.C."/>
            <person name="O'Sullivan O."/>
            <person name="Ritari J."/>
            <person name="Douillard F.P."/>
            <person name="Paul Ross R."/>
            <person name="Yang R."/>
            <person name="Briner A.E."/>
            <person name="Felis G.E."/>
            <person name="de Vos W.M."/>
            <person name="Barrangou R."/>
            <person name="Klaenhammer T.R."/>
            <person name="Caufield P.W."/>
            <person name="Cui Y."/>
            <person name="Zhang H."/>
            <person name="O'Toole P.W."/>
        </authorList>
    </citation>
    <scope>NUCLEOTIDE SEQUENCE [LARGE SCALE GENOMIC DNA]</scope>
    <source>
        <strain evidence="6 7">DSM 20014</strain>
    </source>
</reference>
<dbReference type="PANTHER" id="PTHR30204:SF65">
    <property type="entry name" value="HTH-TYPE TRANSCRIPTIONAL REGULATOR TNRA"/>
    <property type="match status" value="1"/>
</dbReference>
<dbReference type="InterPro" id="IPR000551">
    <property type="entry name" value="MerR-type_HTH_dom"/>
</dbReference>
<evidence type="ECO:0000259" key="5">
    <source>
        <dbReference type="PROSITE" id="PS50937"/>
    </source>
</evidence>